<dbReference type="AlphaFoldDB" id="A0A413CXL0"/>
<gene>
    <name evidence="4" type="ORF">DWV56_02935</name>
</gene>
<reference evidence="4 5" key="1">
    <citation type="submission" date="2018-08" db="EMBL/GenBank/DDBJ databases">
        <title>A genome reference for cultivated species of the human gut microbiota.</title>
        <authorList>
            <person name="Zou Y."/>
            <person name="Xue W."/>
            <person name="Luo G."/>
        </authorList>
    </citation>
    <scope>NUCLEOTIDE SEQUENCE [LARGE SCALE GENOMIC DNA]</scope>
    <source>
        <strain evidence="4 5">AF10-31</strain>
    </source>
</reference>
<dbReference type="Gene3D" id="3.30.70.2330">
    <property type="match status" value="1"/>
</dbReference>
<dbReference type="Proteomes" id="UP000284651">
    <property type="component" value="Unassembled WGS sequence"/>
</dbReference>
<dbReference type="InterPro" id="IPR014905">
    <property type="entry name" value="HIRAN"/>
</dbReference>
<dbReference type="GO" id="GO:0008270">
    <property type="term" value="F:zinc ion binding"/>
    <property type="evidence" value="ECO:0007669"/>
    <property type="project" value="InterPro"/>
</dbReference>
<feature type="domain" description="HIRAN" evidence="3">
    <location>
        <begin position="3"/>
        <end position="56"/>
    </location>
</feature>
<evidence type="ECO:0000313" key="4">
    <source>
        <dbReference type="EMBL" id="RGW76096.1"/>
    </source>
</evidence>
<comment type="caution">
    <text evidence="4">The sequence shown here is derived from an EMBL/GenBank/DDBJ whole genome shotgun (WGS) entry which is preliminary data.</text>
</comment>
<protein>
    <submittedName>
        <fullName evidence="4">DNA-binding protein</fullName>
    </submittedName>
</protein>
<proteinExistence type="predicted"/>
<evidence type="ECO:0000256" key="1">
    <source>
        <dbReference type="ARBA" id="ARBA00022723"/>
    </source>
</evidence>
<organism evidence="4 5">
    <name type="scientific">Holdemanella biformis</name>
    <dbReference type="NCBI Taxonomy" id="1735"/>
    <lineage>
        <taxon>Bacteria</taxon>
        <taxon>Bacillati</taxon>
        <taxon>Bacillota</taxon>
        <taxon>Erysipelotrichia</taxon>
        <taxon>Erysipelotrichales</taxon>
        <taxon>Erysipelotrichaceae</taxon>
        <taxon>Holdemanella</taxon>
    </lineage>
</organism>
<dbReference type="Pfam" id="PF08797">
    <property type="entry name" value="HIRAN"/>
    <property type="match status" value="1"/>
</dbReference>
<dbReference type="EMBL" id="QSAT01000006">
    <property type="protein sequence ID" value="RGW76096.1"/>
    <property type="molecule type" value="Genomic_DNA"/>
</dbReference>
<keyword evidence="2" id="KW-0378">Hydrolase</keyword>
<keyword evidence="4" id="KW-0238">DNA-binding</keyword>
<dbReference type="GO" id="GO:0016818">
    <property type="term" value="F:hydrolase activity, acting on acid anhydrides, in phosphorus-containing anhydrides"/>
    <property type="evidence" value="ECO:0007669"/>
    <property type="project" value="InterPro"/>
</dbReference>
<sequence length="97" mass="10971">MSNIYFTITGLNHYYGNEFLEKEMVVYLKKDKDNEYDKEAISVNLAGLGKIGYVANSPYTVLGESYSAGRLYDKIEDEAQGKIKFILDKGVVCELVE</sequence>
<accession>A0A413CXL0</accession>
<dbReference type="RefSeq" id="WP_118356829.1">
    <property type="nucleotide sequence ID" value="NZ_QSAT01000006.1"/>
</dbReference>
<evidence type="ECO:0000256" key="2">
    <source>
        <dbReference type="ARBA" id="ARBA00022801"/>
    </source>
</evidence>
<name>A0A413CXL0_9FIRM</name>
<evidence type="ECO:0000259" key="3">
    <source>
        <dbReference type="Pfam" id="PF08797"/>
    </source>
</evidence>
<keyword evidence="1" id="KW-0479">Metal-binding</keyword>
<evidence type="ECO:0000313" key="5">
    <source>
        <dbReference type="Proteomes" id="UP000284651"/>
    </source>
</evidence>
<dbReference type="GO" id="GO:0003677">
    <property type="term" value="F:DNA binding"/>
    <property type="evidence" value="ECO:0007669"/>
    <property type="project" value="UniProtKB-KW"/>
</dbReference>